<dbReference type="GO" id="GO:0006281">
    <property type="term" value="P:DNA repair"/>
    <property type="evidence" value="ECO:0007669"/>
    <property type="project" value="UniProtKB-KW"/>
</dbReference>
<keyword evidence="1" id="KW-0233">DNA recombination</keyword>
<reference evidence="3" key="1">
    <citation type="journal article" date="2019" name="Sci. Rep.">
        <title>Draft genome of Tanacetum cinerariifolium, the natural source of mosquito coil.</title>
        <authorList>
            <person name="Yamashiro T."/>
            <person name="Shiraishi A."/>
            <person name="Satake H."/>
            <person name="Nakayama K."/>
        </authorList>
    </citation>
    <scope>NUCLEOTIDE SEQUENCE</scope>
</reference>
<keyword evidence="1" id="KW-0378">Hydrolase</keyword>
<comment type="similarity">
    <text evidence="1">Belongs to the helicase family.</text>
</comment>
<feature type="domain" description="DNA helicase Pif1-like DEAD-box helicase" evidence="2">
    <location>
        <begin position="37"/>
        <end position="166"/>
    </location>
</feature>
<comment type="caution">
    <text evidence="3">The sequence shown here is derived from an EMBL/GenBank/DDBJ whole genome shotgun (WGS) entry which is preliminary data.</text>
</comment>
<comment type="catalytic activity">
    <reaction evidence="1">
        <text>ATP + H2O = ADP + phosphate + H(+)</text>
        <dbReference type="Rhea" id="RHEA:13065"/>
        <dbReference type="ChEBI" id="CHEBI:15377"/>
        <dbReference type="ChEBI" id="CHEBI:15378"/>
        <dbReference type="ChEBI" id="CHEBI:30616"/>
        <dbReference type="ChEBI" id="CHEBI:43474"/>
        <dbReference type="ChEBI" id="CHEBI:456216"/>
        <dbReference type="EC" id="5.6.2.3"/>
    </reaction>
</comment>
<dbReference type="PANTHER" id="PTHR10492">
    <property type="match status" value="1"/>
</dbReference>
<protein>
    <recommendedName>
        <fullName evidence="1">ATP-dependent DNA helicase</fullName>
        <ecNumber evidence="1">5.6.2.3</ecNumber>
    </recommendedName>
</protein>
<keyword evidence="1" id="KW-0227">DNA damage</keyword>
<dbReference type="InterPro" id="IPR027417">
    <property type="entry name" value="P-loop_NTPase"/>
</dbReference>
<dbReference type="EMBL" id="BKCJ010117534">
    <property type="protein sequence ID" value="GEX59109.1"/>
    <property type="molecule type" value="Genomic_DNA"/>
</dbReference>
<comment type="cofactor">
    <cofactor evidence="1">
        <name>Mg(2+)</name>
        <dbReference type="ChEBI" id="CHEBI:18420"/>
    </cofactor>
</comment>
<evidence type="ECO:0000259" key="2">
    <source>
        <dbReference type="Pfam" id="PF05970"/>
    </source>
</evidence>
<accession>A0A699H6T8</accession>
<proteinExistence type="inferred from homology"/>
<dbReference type="GO" id="GO:0000723">
    <property type="term" value="P:telomere maintenance"/>
    <property type="evidence" value="ECO:0007669"/>
    <property type="project" value="InterPro"/>
</dbReference>
<dbReference type="GO" id="GO:0006310">
    <property type="term" value="P:DNA recombination"/>
    <property type="evidence" value="ECO:0007669"/>
    <property type="project" value="UniProtKB-KW"/>
</dbReference>
<dbReference type="GO" id="GO:0043139">
    <property type="term" value="F:5'-3' DNA helicase activity"/>
    <property type="evidence" value="ECO:0007669"/>
    <property type="project" value="UniProtKB-EC"/>
</dbReference>
<dbReference type="GO" id="GO:0005524">
    <property type="term" value="F:ATP binding"/>
    <property type="evidence" value="ECO:0007669"/>
    <property type="project" value="UniProtKB-KW"/>
</dbReference>
<dbReference type="InterPro" id="IPR010285">
    <property type="entry name" value="DNA_helicase_pif1-like_DEAD"/>
</dbReference>
<evidence type="ECO:0000256" key="1">
    <source>
        <dbReference type="RuleBase" id="RU363044"/>
    </source>
</evidence>
<keyword evidence="1" id="KW-0067">ATP-binding</keyword>
<dbReference type="GO" id="GO:0016787">
    <property type="term" value="F:hydrolase activity"/>
    <property type="evidence" value="ECO:0007669"/>
    <property type="project" value="UniProtKB-KW"/>
</dbReference>
<keyword evidence="1" id="KW-0547">Nucleotide-binding</keyword>
<dbReference type="Gene3D" id="3.40.50.300">
    <property type="entry name" value="P-loop containing nucleotide triphosphate hydrolases"/>
    <property type="match status" value="1"/>
</dbReference>
<dbReference type="PANTHER" id="PTHR10492:SF96">
    <property type="entry name" value="ATP-DEPENDENT DNA HELICASE"/>
    <property type="match status" value="1"/>
</dbReference>
<gene>
    <name evidence="3" type="ORF">Tci_331084</name>
</gene>
<organism evidence="3">
    <name type="scientific">Tanacetum cinerariifolium</name>
    <name type="common">Dalmatian daisy</name>
    <name type="synonym">Chrysanthemum cinerariifolium</name>
    <dbReference type="NCBI Taxonomy" id="118510"/>
    <lineage>
        <taxon>Eukaryota</taxon>
        <taxon>Viridiplantae</taxon>
        <taxon>Streptophyta</taxon>
        <taxon>Embryophyta</taxon>
        <taxon>Tracheophyta</taxon>
        <taxon>Spermatophyta</taxon>
        <taxon>Magnoliopsida</taxon>
        <taxon>eudicotyledons</taxon>
        <taxon>Gunneridae</taxon>
        <taxon>Pentapetalae</taxon>
        <taxon>asterids</taxon>
        <taxon>campanulids</taxon>
        <taxon>Asterales</taxon>
        <taxon>Asteraceae</taxon>
        <taxon>Asteroideae</taxon>
        <taxon>Anthemideae</taxon>
        <taxon>Anthemidinae</taxon>
        <taxon>Tanacetum</taxon>
    </lineage>
</organism>
<name>A0A699H6T8_TANCI</name>
<evidence type="ECO:0000313" key="3">
    <source>
        <dbReference type="EMBL" id="GEX59109.1"/>
    </source>
</evidence>
<dbReference type="AlphaFoldDB" id="A0A699H6T8"/>
<keyword evidence="1 3" id="KW-0347">Helicase</keyword>
<dbReference type="Pfam" id="PF05970">
    <property type="entry name" value="PIF1"/>
    <property type="match status" value="1"/>
</dbReference>
<dbReference type="EC" id="5.6.2.3" evidence="1"/>
<sequence>MSHDMPKKVLEIVKIPNYHLNDDSLQGYTLYEIENYKNTYLGKLLADTDLIIWDEAPMNDRRCFEALDKSLKDILNAPSSLFRGKSILLGRDFQQTLPVKKEVSEMEVIASCISEFELWSSFKVFTLKENNRLSRSEICTEERSLVNSFASWLLDIGDGKVGQPDEEDPENTSWIDIPPNYCMLADEQCLSNIIDFIYDQSTLQTRSAITLLQKVIMCPKNKTANTINSKVLNMVLGESTTNVSHDEATPIRNDEAKT</sequence>
<keyword evidence="1" id="KW-0234">DNA repair</keyword>